<protein>
    <submittedName>
        <fullName evidence="2">DUF2897 family protein</fullName>
    </submittedName>
</protein>
<dbReference type="InterPro" id="IPR021550">
    <property type="entry name" value="DUF2897"/>
</dbReference>
<keyword evidence="1" id="KW-0812">Transmembrane</keyword>
<organism evidence="2 3">
    <name type="scientific">Thiopseudomonas acetoxidans</name>
    <dbReference type="NCBI Taxonomy" id="3041622"/>
    <lineage>
        <taxon>Bacteria</taxon>
        <taxon>Pseudomonadati</taxon>
        <taxon>Pseudomonadota</taxon>
        <taxon>Gammaproteobacteria</taxon>
        <taxon>Pseudomonadales</taxon>
        <taxon>Pseudomonadaceae</taxon>
        <taxon>Thiopseudomonas</taxon>
    </lineage>
</organism>
<keyword evidence="1" id="KW-1133">Transmembrane helix</keyword>
<reference evidence="2 3" key="1">
    <citation type="submission" date="2023-06" db="EMBL/GenBank/DDBJ databases">
        <title>Thiopseudomonas sp. CY1220 draft genome sequence.</title>
        <authorList>
            <person name="Zhao G."/>
            <person name="An M."/>
        </authorList>
    </citation>
    <scope>NUCLEOTIDE SEQUENCE [LARGE SCALE GENOMIC DNA]</scope>
    <source>
        <strain evidence="2 3">CY1220</strain>
    </source>
</reference>
<dbReference type="EMBL" id="JAUCDY010000002">
    <property type="protein sequence ID" value="MDM7857155.1"/>
    <property type="molecule type" value="Genomic_DNA"/>
</dbReference>
<evidence type="ECO:0000313" key="3">
    <source>
        <dbReference type="Proteomes" id="UP001241056"/>
    </source>
</evidence>
<dbReference type="RefSeq" id="WP_289409810.1">
    <property type="nucleotide sequence ID" value="NZ_JAUCDY010000002.1"/>
</dbReference>
<keyword evidence="1" id="KW-0472">Membrane</keyword>
<evidence type="ECO:0000256" key="1">
    <source>
        <dbReference type="SAM" id="Phobius"/>
    </source>
</evidence>
<keyword evidence="3" id="KW-1185">Reference proteome</keyword>
<proteinExistence type="predicted"/>
<comment type="caution">
    <text evidence="2">The sequence shown here is derived from an EMBL/GenBank/DDBJ whole genome shotgun (WGS) entry which is preliminary data.</text>
</comment>
<evidence type="ECO:0000313" key="2">
    <source>
        <dbReference type="EMBL" id="MDM7857155.1"/>
    </source>
</evidence>
<name>A0ABT7SLT4_9GAMM</name>
<dbReference type="Proteomes" id="UP001241056">
    <property type="component" value="Unassembled WGS sequence"/>
</dbReference>
<dbReference type="Pfam" id="PF11446">
    <property type="entry name" value="DUF2897"/>
    <property type="match status" value="1"/>
</dbReference>
<sequence>MPWYIWSLITAVFATVISSLLLLRDTADKMPIDPEKLERMQQRNAELAAKERAGNSDL</sequence>
<accession>A0ABT7SLT4</accession>
<feature type="transmembrane region" description="Helical" evidence="1">
    <location>
        <begin position="6"/>
        <end position="23"/>
    </location>
</feature>
<gene>
    <name evidence="2" type="ORF">QEZ41_02520</name>
</gene>